<dbReference type="Gramene" id="Psat03G0184500-T1">
    <property type="protein sequence ID" value="KAI5426168.1"/>
    <property type="gene ID" value="KIW84_031845"/>
</dbReference>
<keyword evidence="4" id="KW-0677">Repeat</keyword>
<organism evidence="8 9">
    <name type="scientific">Pisum sativum</name>
    <name type="common">Garden pea</name>
    <name type="synonym">Lathyrus oleraceus</name>
    <dbReference type="NCBI Taxonomy" id="3888"/>
    <lineage>
        <taxon>Eukaryota</taxon>
        <taxon>Viridiplantae</taxon>
        <taxon>Streptophyta</taxon>
        <taxon>Embryophyta</taxon>
        <taxon>Tracheophyta</taxon>
        <taxon>Spermatophyta</taxon>
        <taxon>Magnoliopsida</taxon>
        <taxon>eudicotyledons</taxon>
        <taxon>Gunneridae</taxon>
        <taxon>Pentapetalae</taxon>
        <taxon>rosids</taxon>
        <taxon>fabids</taxon>
        <taxon>Fabales</taxon>
        <taxon>Fabaceae</taxon>
        <taxon>Papilionoideae</taxon>
        <taxon>50 kb inversion clade</taxon>
        <taxon>NPAAA clade</taxon>
        <taxon>Hologalegina</taxon>
        <taxon>IRL clade</taxon>
        <taxon>Fabeae</taxon>
        <taxon>Lathyrus</taxon>
    </lineage>
</organism>
<protein>
    <recommendedName>
        <fullName evidence="7">ADP/ATP translocase</fullName>
    </recommendedName>
    <alternativeName>
        <fullName evidence="7">ADP,ATP carrier protein</fullName>
    </alternativeName>
</protein>
<reference evidence="8 9" key="1">
    <citation type="journal article" date="2022" name="Nat. Genet.">
        <title>Improved pea reference genome and pan-genome highlight genomic features and evolutionary characteristics.</title>
        <authorList>
            <person name="Yang T."/>
            <person name="Liu R."/>
            <person name="Luo Y."/>
            <person name="Hu S."/>
            <person name="Wang D."/>
            <person name="Wang C."/>
            <person name="Pandey M.K."/>
            <person name="Ge S."/>
            <person name="Xu Q."/>
            <person name="Li N."/>
            <person name="Li G."/>
            <person name="Huang Y."/>
            <person name="Saxena R.K."/>
            <person name="Ji Y."/>
            <person name="Li M."/>
            <person name="Yan X."/>
            <person name="He Y."/>
            <person name="Liu Y."/>
            <person name="Wang X."/>
            <person name="Xiang C."/>
            <person name="Varshney R.K."/>
            <person name="Ding H."/>
            <person name="Gao S."/>
            <person name="Zong X."/>
        </authorList>
    </citation>
    <scope>NUCLEOTIDE SEQUENCE [LARGE SCALE GENOMIC DNA]</scope>
    <source>
        <strain evidence="8 9">cv. Zhongwan 6</strain>
    </source>
</reference>
<keyword evidence="6" id="KW-0472">Membrane</keyword>
<dbReference type="GO" id="GO:0005743">
    <property type="term" value="C:mitochondrial inner membrane"/>
    <property type="evidence" value="ECO:0007669"/>
    <property type="project" value="InterPro"/>
</dbReference>
<keyword evidence="5" id="KW-1133">Transmembrane helix</keyword>
<comment type="caution">
    <text evidence="8">The sequence shown here is derived from an EMBL/GenBank/DDBJ whole genome shotgun (WGS) entry which is preliminary data.</text>
</comment>
<dbReference type="GO" id="GO:0140021">
    <property type="term" value="P:mitochondrial ADP transmembrane transport"/>
    <property type="evidence" value="ECO:0007669"/>
    <property type="project" value="InterPro"/>
</dbReference>
<evidence type="ECO:0000256" key="2">
    <source>
        <dbReference type="ARBA" id="ARBA00022448"/>
    </source>
</evidence>
<evidence type="ECO:0000256" key="3">
    <source>
        <dbReference type="ARBA" id="ARBA00022692"/>
    </source>
</evidence>
<evidence type="ECO:0000313" key="9">
    <source>
        <dbReference type="Proteomes" id="UP001058974"/>
    </source>
</evidence>
<keyword evidence="3" id="KW-0812">Transmembrane</keyword>
<dbReference type="PANTHER" id="PTHR45635">
    <property type="entry name" value="ADP,ATP CARRIER PROTEIN 1-RELATED-RELATED"/>
    <property type="match status" value="1"/>
</dbReference>
<name>A0A9D4XTG7_PEA</name>
<dbReference type="InterPro" id="IPR002113">
    <property type="entry name" value="ADT_euk_type"/>
</dbReference>
<evidence type="ECO:0000256" key="6">
    <source>
        <dbReference type="ARBA" id="ARBA00023136"/>
    </source>
</evidence>
<dbReference type="AlphaFoldDB" id="A0A9D4XTG7"/>
<comment type="subunit">
    <text evidence="7">Monomer.</text>
</comment>
<evidence type="ECO:0000256" key="7">
    <source>
        <dbReference type="RuleBase" id="RU368008"/>
    </source>
</evidence>
<dbReference type="InterPro" id="IPR023395">
    <property type="entry name" value="MCP_dom_sf"/>
</dbReference>
<evidence type="ECO:0000313" key="8">
    <source>
        <dbReference type="EMBL" id="KAI5426168.1"/>
    </source>
</evidence>
<accession>A0A9D4XTG7</accession>
<dbReference type="PANTHER" id="PTHR45635:SF37">
    <property type="entry name" value="ADP_ATP TRANSLOCASE"/>
    <property type="match status" value="1"/>
</dbReference>
<keyword evidence="9" id="KW-1185">Reference proteome</keyword>
<comment type="subcellular location">
    <subcellularLocation>
        <location evidence="7">Membrane</location>
        <topology evidence="7">Multi-pass membrane protein</topology>
    </subcellularLocation>
</comment>
<gene>
    <name evidence="8" type="ORF">KIW84_031845</name>
</gene>
<comment type="function">
    <text evidence="7">Catalyzes the exchange of ADP and ATP across the membrane.</text>
</comment>
<dbReference type="GO" id="GO:1990544">
    <property type="term" value="P:mitochondrial ATP transmembrane transport"/>
    <property type="evidence" value="ECO:0007669"/>
    <property type="project" value="InterPro"/>
</dbReference>
<proteinExistence type="inferred from homology"/>
<dbReference type="GO" id="GO:0005471">
    <property type="term" value="F:ATP:ADP antiporter activity"/>
    <property type="evidence" value="ECO:0007669"/>
    <property type="project" value="UniProtKB-UniRule"/>
</dbReference>
<comment type="similarity">
    <text evidence="1 7">Belongs to the mitochondrial carrier (TC 2.A.29) family.</text>
</comment>
<evidence type="ECO:0000256" key="1">
    <source>
        <dbReference type="ARBA" id="ARBA00006375"/>
    </source>
</evidence>
<sequence>MMMTSGEAVKYKSSLDAFSQIVKTEGPKSLFKCVGANTLNPVIPEYVILGRNGDREEVVVLLLKHANDSEELLPIYSIIDYGYGLMLFGVGGLWDSAVGQWHDREQSESTHDYLVVVLVTDVVDILVWGKVDPYHFSASLKYKGFMEAKEPVNMEEDQSKAFRTLWNSTVPTNIKAFVGRFS</sequence>
<evidence type="ECO:0000256" key="5">
    <source>
        <dbReference type="ARBA" id="ARBA00022989"/>
    </source>
</evidence>
<dbReference type="Proteomes" id="UP001058974">
    <property type="component" value="Chromosome 3"/>
</dbReference>
<keyword evidence="2 7" id="KW-0813">Transport</keyword>
<dbReference type="Gene3D" id="1.50.40.10">
    <property type="entry name" value="Mitochondrial carrier domain"/>
    <property type="match status" value="1"/>
</dbReference>
<evidence type="ECO:0000256" key="4">
    <source>
        <dbReference type="ARBA" id="ARBA00022737"/>
    </source>
</evidence>
<dbReference type="EMBL" id="JAMSHJ010000003">
    <property type="protein sequence ID" value="KAI5426168.1"/>
    <property type="molecule type" value="Genomic_DNA"/>
</dbReference>